<protein>
    <recommendedName>
        <fullName evidence="7">Transthyretin-like family protein</fullName>
    </recommendedName>
</protein>
<name>A0AAN5CMA3_9BILA</name>
<dbReference type="GO" id="GO:0009986">
    <property type="term" value="C:cell surface"/>
    <property type="evidence" value="ECO:0007669"/>
    <property type="project" value="InterPro"/>
</dbReference>
<evidence type="ECO:0000256" key="3">
    <source>
        <dbReference type="ARBA" id="ARBA00022525"/>
    </source>
</evidence>
<comment type="subcellular location">
    <subcellularLocation>
        <location evidence="1">Secreted</location>
    </subcellularLocation>
</comment>
<comment type="similarity">
    <text evidence="2">Belongs to the nematode transthyretin-like family.</text>
</comment>
<keyword evidence="3" id="KW-0964">Secreted</keyword>
<evidence type="ECO:0000256" key="4">
    <source>
        <dbReference type="ARBA" id="ARBA00022729"/>
    </source>
</evidence>
<keyword evidence="4" id="KW-0732">Signal</keyword>
<dbReference type="InterPro" id="IPR001534">
    <property type="entry name" value="Transthyretin-like"/>
</dbReference>
<evidence type="ECO:0008006" key="7">
    <source>
        <dbReference type="Google" id="ProtNLM"/>
    </source>
</evidence>
<dbReference type="PANTHER" id="PTHR21700">
    <property type="entry name" value="TRANSTHYRETIN-LIKE FAMILY PROTEIN-RELATED"/>
    <property type="match status" value="1"/>
</dbReference>
<gene>
    <name evidence="5" type="ORF">PMAYCL1PPCAC_17167</name>
</gene>
<dbReference type="EMBL" id="BTRK01000004">
    <property type="protein sequence ID" value="GMR46972.1"/>
    <property type="molecule type" value="Genomic_DNA"/>
</dbReference>
<feature type="non-terminal residue" evidence="5">
    <location>
        <position position="1"/>
    </location>
</feature>
<keyword evidence="6" id="KW-1185">Reference proteome</keyword>
<evidence type="ECO:0000256" key="2">
    <source>
        <dbReference type="ARBA" id="ARBA00010112"/>
    </source>
</evidence>
<dbReference type="Proteomes" id="UP001328107">
    <property type="component" value="Unassembled WGS sequence"/>
</dbReference>
<sequence>VASILLLFVAVAASIRHGTIDVGGRVTCNGKPLAGVEVQIVDNANFGDKVATKKTGHIGFFEITGTAKNKVFDFKPQLIIKHNCNYKGFPSKTCKRQHAFDLPQSYIAPIGVLPNRYIMNELDMRLLHKGEKDNTKCH</sequence>
<dbReference type="InterPro" id="IPR038479">
    <property type="entry name" value="Transthyretin-like_sf"/>
</dbReference>
<evidence type="ECO:0000313" key="6">
    <source>
        <dbReference type="Proteomes" id="UP001328107"/>
    </source>
</evidence>
<organism evidence="5 6">
    <name type="scientific">Pristionchus mayeri</name>
    <dbReference type="NCBI Taxonomy" id="1317129"/>
    <lineage>
        <taxon>Eukaryota</taxon>
        <taxon>Metazoa</taxon>
        <taxon>Ecdysozoa</taxon>
        <taxon>Nematoda</taxon>
        <taxon>Chromadorea</taxon>
        <taxon>Rhabditida</taxon>
        <taxon>Rhabditina</taxon>
        <taxon>Diplogasteromorpha</taxon>
        <taxon>Diplogasteroidea</taxon>
        <taxon>Neodiplogasteridae</taxon>
        <taxon>Pristionchus</taxon>
    </lineage>
</organism>
<dbReference type="Gene3D" id="2.60.40.3330">
    <property type="match status" value="1"/>
</dbReference>
<comment type="caution">
    <text evidence="5">The sequence shown here is derived from an EMBL/GenBank/DDBJ whole genome shotgun (WGS) entry which is preliminary data.</text>
</comment>
<evidence type="ECO:0000313" key="5">
    <source>
        <dbReference type="EMBL" id="GMR46972.1"/>
    </source>
</evidence>
<proteinExistence type="inferred from homology"/>
<dbReference type="Pfam" id="PF01060">
    <property type="entry name" value="TTR-52"/>
    <property type="match status" value="1"/>
</dbReference>
<accession>A0AAN5CMA3</accession>
<dbReference type="GO" id="GO:0005576">
    <property type="term" value="C:extracellular region"/>
    <property type="evidence" value="ECO:0007669"/>
    <property type="project" value="UniProtKB-SubCell"/>
</dbReference>
<evidence type="ECO:0000256" key="1">
    <source>
        <dbReference type="ARBA" id="ARBA00004613"/>
    </source>
</evidence>
<dbReference type="AlphaFoldDB" id="A0AAN5CMA3"/>
<reference evidence="6" key="1">
    <citation type="submission" date="2022-10" db="EMBL/GenBank/DDBJ databases">
        <title>Genome assembly of Pristionchus species.</title>
        <authorList>
            <person name="Yoshida K."/>
            <person name="Sommer R.J."/>
        </authorList>
    </citation>
    <scope>NUCLEOTIDE SEQUENCE [LARGE SCALE GENOMIC DNA]</scope>
    <source>
        <strain evidence="6">RS5460</strain>
    </source>
</reference>